<dbReference type="InterPro" id="IPR033120">
    <property type="entry name" value="HOTDOG_ACOT"/>
</dbReference>
<dbReference type="SUPFAM" id="SSF54637">
    <property type="entry name" value="Thioesterase/thiol ester dehydrase-isomerase"/>
    <property type="match status" value="2"/>
</dbReference>
<dbReference type="PANTHER" id="PTHR11049:SF16">
    <property type="entry name" value="PROTEIN VDLD"/>
    <property type="match status" value="1"/>
</dbReference>
<dbReference type="Proteomes" id="UP000023703">
    <property type="component" value="Chromosome"/>
</dbReference>
<accession>X5DWQ9</accession>
<gene>
    <name evidence="5" type="ORF">CGLY_13085</name>
</gene>
<evidence type="ECO:0000313" key="5">
    <source>
        <dbReference type="EMBL" id="AHW65057.1"/>
    </source>
</evidence>
<proteinExistence type="inferred from homology"/>
<dbReference type="Pfam" id="PF03061">
    <property type="entry name" value="4HBT"/>
    <property type="match status" value="2"/>
</dbReference>
<evidence type="ECO:0000256" key="2">
    <source>
        <dbReference type="ARBA" id="ARBA00022801"/>
    </source>
</evidence>
<comment type="similarity">
    <text evidence="1">Belongs to the acyl coenzyme A hydrolase family.</text>
</comment>
<dbReference type="InterPro" id="IPR006683">
    <property type="entry name" value="Thioestr_dom"/>
</dbReference>
<dbReference type="GO" id="GO:0005829">
    <property type="term" value="C:cytosol"/>
    <property type="evidence" value="ECO:0007669"/>
    <property type="project" value="TreeGrafter"/>
</dbReference>
<name>X5DWQ9_9CORY</name>
<dbReference type="InterPro" id="IPR029069">
    <property type="entry name" value="HotDog_dom_sf"/>
</dbReference>
<dbReference type="InterPro" id="IPR040170">
    <property type="entry name" value="Cytosol_ACT"/>
</dbReference>
<evidence type="ECO:0000256" key="1">
    <source>
        <dbReference type="ARBA" id="ARBA00010458"/>
    </source>
</evidence>
<dbReference type="GO" id="GO:0052816">
    <property type="term" value="F:long-chain fatty acyl-CoA hydrolase activity"/>
    <property type="evidence" value="ECO:0007669"/>
    <property type="project" value="TreeGrafter"/>
</dbReference>
<evidence type="ECO:0000256" key="3">
    <source>
        <dbReference type="PROSITE-ProRule" id="PRU01106"/>
    </source>
</evidence>
<dbReference type="KEGG" id="cgy:CGLY_13085"/>
<dbReference type="eggNOG" id="COG1607">
    <property type="taxonomic scope" value="Bacteria"/>
</dbReference>
<organism evidence="5 6">
    <name type="scientific">Corynebacterium glyciniphilum AJ 3170</name>
    <dbReference type="NCBI Taxonomy" id="1404245"/>
    <lineage>
        <taxon>Bacteria</taxon>
        <taxon>Bacillati</taxon>
        <taxon>Actinomycetota</taxon>
        <taxon>Actinomycetes</taxon>
        <taxon>Mycobacteriales</taxon>
        <taxon>Corynebacteriaceae</taxon>
        <taxon>Corynebacterium</taxon>
    </lineage>
</organism>
<feature type="domain" description="HotDog ACOT-type" evidence="4">
    <location>
        <begin position="177"/>
        <end position="291"/>
    </location>
</feature>
<dbReference type="PANTHER" id="PTHR11049">
    <property type="entry name" value="ACYL COENZYME A THIOESTER HYDROLASE"/>
    <property type="match status" value="1"/>
</dbReference>
<dbReference type="CDD" id="cd03442">
    <property type="entry name" value="BFIT_BACH"/>
    <property type="match status" value="2"/>
</dbReference>
<dbReference type="GO" id="GO:0006637">
    <property type="term" value="P:acyl-CoA metabolic process"/>
    <property type="evidence" value="ECO:0007669"/>
    <property type="project" value="TreeGrafter"/>
</dbReference>
<dbReference type="EMBL" id="CP006842">
    <property type="protein sequence ID" value="AHW65057.1"/>
    <property type="molecule type" value="Genomic_DNA"/>
</dbReference>
<protein>
    <submittedName>
        <fullName evidence="5">Putative acyl-CoA hydrolase</fullName>
    </submittedName>
</protein>
<evidence type="ECO:0000313" key="6">
    <source>
        <dbReference type="Proteomes" id="UP000023703"/>
    </source>
</evidence>
<keyword evidence="2 3" id="KW-0378">Hydrolase</keyword>
<dbReference type="HOGENOM" id="CLU_820658_0_0_11"/>
<reference evidence="5 6" key="1">
    <citation type="journal article" date="2015" name="Int. J. Syst. Evol. Microbiol.">
        <title>Revisiting Corynebacterium glyciniphilum (ex Kubota et al., 1972) sp. nov., nom. rev., isolated from putrefied banana.</title>
        <authorList>
            <person name="Al-Dilaimi A."/>
            <person name="Bednarz H."/>
            <person name="Lomker A."/>
            <person name="Niehaus K."/>
            <person name="Kalinowski J."/>
            <person name="Ruckert C."/>
        </authorList>
    </citation>
    <scope>NUCLEOTIDE SEQUENCE [LARGE SCALE GENOMIC DNA]</scope>
    <source>
        <strain evidence="5">AJ 3170</strain>
    </source>
</reference>
<dbReference type="Gene3D" id="3.10.129.10">
    <property type="entry name" value="Hotdog Thioesterase"/>
    <property type="match status" value="2"/>
</dbReference>
<feature type="domain" description="HotDog ACOT-type" evidence="4">
    <location>
        <begin position="13"/>
        <end position="127"/>
    </location>
</feature>
<sequence length="342" mass="37766">MAVTGADEQERTLQPETTLRFMAAPTDVLMQGARGVHGGRVLEWIDKGAYACAVGWSGAYCVTAYVGHIHFTRPIPSGHIVEVRSRIVYTGRSSMHIVNEVLSADPREGVFTRACDCLVIFVAMDENRKSMPVPHFEPETDAGVRIQQAALSRVQLRKAIEEEMLKQSYSSDPAATTAPRMTHRFMAKPTDVNWGGNVHGGTAMEWIDEAASACTSAWTGERTVAVYAGGFRFYRPVHIGDLVEAEARIIRTDVRSMSVSVHLRAGDPREGTGNLPVAIHASMTYIATDIDGNPLAARQFTPTTPEDKRLSQHAATLRELRTKYRPMPLVEPLRDESQYPMN</sequence>
<dbReference type="AlphaFoldDB" id="X5DWQ9"/>
<dbReference type="PROSITE" id="PS51770">
    <property type="entry name" value="HOTDOG_ACOT"/>
    <property type="match status" value="2"/>
</dbReference>
<dbReference type="STRING" id="1404245.CGLY_13085"/>
<evidence type="ECO:0000259" key="4">
    <source>
        <dbReference type="PROSITE" id="PS51770"/>
    </source>
</evidence>
<keyword evidence="6" id="KW-1185">Reference proteome</keyword>